<evidence type="ECO:0000256" key="2">
    <source>
        <dbReference type="ARBA" id="ARBA00022540"/>
    </source>
</evidence>
<dbReference type="EMBL" id="DS022304">
    <property type="protein sequence ID" value="OAJ40263.1"/>
    <property type="molecule type" value="Genomic_DNA"/>
</dbReference>
<dbReference type="VEuPathDB" id="FungiDB:BDEG_24018"/>
<evidence type="ECO:0000256" key="1">
    <source>
        <dbReference type="ARBA" id="ARBA00022490"/>
    </source>
</evidence>
<proteinExistence type="inferred from homology"/>
<dbReference type="GO" id="GO:0003743">
    <property type="term" value="F:translation initiation factor activity"/>
    <property type="evidence" value="ECO:0007669"/>
    <property type="project" value="UniProtKB-UniRule"/>
</dbReference>
<dbReference type="PANTHER" id="PTHR21681">
    <property type="entry name" value="EUKARYOTIC TRANSLATION INITIATION FACTOR 3 SUBUNIT J"/>
    <property type="match status" value="1"/>
</dbReference>
<accession>A0A177WJK6</accession>
<evidence type="ECO:0000313" key="7">
    <source>
        <dbReference type="Proteomes" id="UP000077115"/>
    </source>
</evidence>
<dbReference type="Proteomes" id="UP000077115">
    <property type="component" value="Unassembled WGS sequence"/>
</dbReference>
<dbReference type="GO" id="GO:0005852">
    <property type="term" value="C:eukaryotic translation initiation factor 3 complex"/>
    <property type="evidence" value="ECO:0007669"/>
    <property type="project" value="UniProtKB-UniRule"/>
</dbReference>
<evidence type="ECO:0000256" key="4">
    <source>
        <dbReference type="HAMAP-Rule" id="MF_03009"/>
    </source>
</evidence>
<sequence length="249" mass="27883">MSGNWDDSEEDVVSTPIAVPGKWDDEDVEDNVKDSWDASDDEKETLAKTVAATVKPTTVAPVKVNKKKALAQKIAERKEEERRKTQESSNPTNDVVSAESDQQRKELLARSVRESDLENARALLGDLALTGGLSTTEGAIESFHPESRGEFDDFVKVIMKKFSTLEDQVQYTYFVESLIRELVIPINVEDTRRISSSLTAMINEKQRVLKESQNKGKKKAAKQVLKTAPAGRGDTTNYDDVYDDFDDFM</sequence>
<evidence type="ECO:0000256" key="5">
    <source>
        <dbReference type="SAM" id="MobiDB-lite"/>
    </source>
</evidence>
<keyword evidence="1 4" id="KW-0963">Cytoplasm</keyword>
<organism evidence="6 7">
    <name type="scientific">Batrachochytrium dendrobatidis (strain JEL423)</name>
    <dbReference type="NCBI Taxonomy" id="403673"/>
    <lineage>
        <taxon>Eukaryota</taxon>
        <taxon>Fungi</taxon>
        <taxon>Fungi incertae sedis</taxon>
        <taxon>Chytridiomycota</taxon>
        <taxon>Chytridiomycota incertae sedis</taxon>
        <taxon>Chytridiomycetes</taxon>
        <taxon>Rhizophydiales</taxon>
        <taxon>Rhizophydiales incertae sedis</taxon>
        <taxon>Batrachochytrium</taxon>
    </lineage>
</organism>
<dbReference type="HAMAP" id="MF_03009">
    <property type="entry name" value="eIF3j"/>
    <property type="match status" value="1"/>
</dbReference>
<protein>
    <recommendedName>
        <fullName evidence="4">Eukaryotic translation initiation factor 3 subunit J</fullName>
        <shortName evidence="4">eIF3j</shortName>
    </recommendedName>
    <alternativeName>
        <fullName evidence="4">Eukaryotic translation initiation factor 3 30 kDa subunit homolog</fullName>
        <shortName evidence="4">eIF-3 30 kDa subunit homolog</shortName>
    </alternativeName>
</protein>
<dbReference type="PANTHER" id="PTHR21681:SF0">
    <property type="entry name" value="EUKARYOTIC TRANSLATION INITIATION FACTOR 3 SUBUNIT J"/>
    <property type="match status" value="1"/>
</dbReference>
<feature type="region of interest" description="Disordered" evidence="5">
    <location>
        <begin position="65"/>
        <end position="107"/>
    </location>
</feature>
<comment type="similarity">
    <text evidence="4">Belongs to the eIF-3 subunit J family.</text>
</comment>
<dbReference type="InterPro" id="IPR023194">
    <property type="entry name" value="eIF3-like_dom_sf"/>
</dbReference>
<reference evidence="6 7" key="1">
    <citation type="submission" date="2006-10" db="EMBL/GenBank/DDBJ databases">
        <title>The Genome Sequence of Batrachochytrium dendrobatidis JEL423.</title>
        <authorList>
            <consortium name="The Broad Institute Genome Sequencing Platform"/>
            <person name="Birren B."/>
            <person name="Lander E."/>
            <person name="Galagan J."/>
            <person name="Cuomo C."/>
            <person name="Devon K."/>
            <person name="Jaffe D."/>
            <person name="Butler J."/>
            <person name="Alvarez P."/>
            <person name="Gnerre S."/>
            <person name="Grabherr M."/>
            <person name="Kleber M."/>
            <person name="Mauceli E."/>
            <person name="Brockman W."/>
            <person name="Young S."/>
            <person name="LaButti K."/>
            <person name="Sykes S."/>
            <person name="DeCaprio D."/>
            <person name="Crawford M."/>
            <person name="Koehrsen M."/>
            <person name="Engels R."/>
            <person name="Montgomery P."/>
            <person name="Pearson M."/>
            <person name="Howarth C."/>
            <person name="Larson L."/>
            <person name="White J."/>
            <person name="O'Leary S."/>
            <person name="Kodira C."/>
            <person name="Zeng Q."/>
            <person name="Yandava C."/>
            <person name="Alvarado L."/>
            <person name="Longcore J."/>
            <person name="James T."/>
        </authorList>
    </citation>
    <scope>NUCLEOTIDE SEQUENCE [LARGE SCALE GENOMIC DNA]</scope>
    <source>
        <strain evidence="6 7">JEL423</strain>
    </source>
</reference>
<comment type="subunit">
    <text evidence="4">Component of the eukaryotic translation initiation factor 3 (eIF-3) complex.</text>
</comment>
<name>A0A177WJK6_BATDL</name>
<dbReference type="GO" id="GO:0001732">
    <property type="term" value="P:formation of cytoplasmic translation initiation complex"/>
    <property type="evidence" value="ECO:0007669"/>
    <property type="project" value="UniProtKB-UniRule"/>
</dbReference>
<dbReference type="AlphaFoldDB" id="A0A177WJK6"/>
<keyword evidence="2 4" id="KW-0396">Initiation factor</keyword>
<dbReference type="OrthoDB" id="20381at2759"/>
<feature type="compositionally biased region" description="Acidic residues" evidence="5">
    <location>
        <begin position="1"/>
        <end position="12"/>
    </location>
</feature>
<feature type="region of interest" description="Disordered" evidence="5">
    <location>
        <begin position="1"/>
        <end position="43"/>
    </location>
</feature>
<dbReference type="Pfam" id="PF08597">
    <property type="entry name" value="eIF3_subunit"/>
    <property type="match status" value="1"/>
</dbReference>
<evidence type="ECO:0000313" key="6">
    <source>
        <dbReference type="EMBL" id="OAJ40263.1"/>
    </source>
</evidence>
<comment type="function">
    <text evidence="4">Component of the eukaryotic translation initiation factor 3 (eIF-3) complex, which is involved in protein synthesis of a specialized repertoire of mRNAs and, together with other initiation factors, stimulates binding of mRNA and methionyl-tRNAi to the 40S ribosome. The eIF-3 complex specifically targets and initiates translation of a subset of mRNAs involved in cell proliferation.</text>
</comment>
<gene>
    <name evidence="4" type="primary">HCR1</name>
    <name evidence="6" type="ORF">BDEG_24018</name>
</gene>
<dbReference type="InterPro" id="IPR013906">
    <property type="entry name" value="eIF3j"/>
</dbReference>
<comment type="subcellular location">
    <subcellularLocation>
        <location evidence="4">Cytoplasm</location>
    </subcellularLocation>
</comment>
<dbReference type="eggNOG" id="KOG4813">
    <property type="taxonomic scope" value="Eukaryota"/>
</dbReference>
<dbReference type="STRING" id="403673.A0A177WJK6"/>
<keyword evidence="3 4" id="KW-0648">Protein biosynthesis</keyword>
<dbReference type="Gene3D" id="1.10.246.60">
    <property type="entry name" value="Eukaryotic translation initiation factor 3 like domains"/>
    <property type="match status" value="1"/>
</dbReference>
<dbReference type="GO" id="GO:0033290">
    <property type="term" value="C:eukaryotic 48S preinitiation complex"/>
    <property type="evidence" value="ECO:0007669"/>
    <property type="project" value="UniProtKB-UniRule"/>
</dbReference>
<reference evidence="6 7" key="2">
    <citation type="submission" date="2016-05" db="EMBL/GenBank/DDBJ databases">
        <title>Lineage-specific infection strategies underlie the spectrum of fungal disease in amphibians.</title>
        <authorList>
            <person name="Cuomo C.A."/>
            <person name="Farrer R.A."/>
            <person name="James T."/>
            <person name="Longcore J."/>
            <person name="Birren B."/>
        </authorList>
    </citation>
    <scope>NUCLEOTIDE SEQUENCE [LARGE SCALE GENOMIC DNA]</scope>
    <source>
        <strain evidence="6 7">JEL423</strain>
    </source>
</reference>
<evidence type="ECO:0000256" key="3">
    <source>
        <dbReference type="ARBA" id="ARBA00022917"/>
    </source>
</evidence>
<dbReference type="GO" id="GO:0016282">
    <property type="term" value="C:eukaryotic 43S preinitiation complex"/>
    <property type="evidence" value="ECO:0007669"/>
    <property type="project" value="UniProtKB-UniRule"/>
</dbReference>
<feature type="compositionally biased region" description="Basic and acidic residues" evidence="5">
    <location>
        <begin position="74"/>
        <end position="86"/>
    </location>
</feature>